<evidence type="ECO:0000313" key="4">
    <source>
        <dbReference type="EMBL" id="CAB4220339.1"/>
    </source>
</evidence>
<dbReference type="EMBL" id="LR796504">
    <property type="protein sequence ID" value="CAB4148597.1"/>
    <property type="molecule type" value="Genomic_DNA"/>
</dbReference>
<protein>
    <submittedName>
        <fullName evidence="1">Uncharacterized protein</fullName>
    </submittedName>
</protein>
<evidence type="ECO:0000313" key="1">
    <source>
        <dbReference type="EMBL" id="CAB4148597.1"/>
    </source>
</evidence>
<gene>
    <name evidence="2" type="ORF">UFOVP1027_21</name>
    <name evidence="3" type="ORF">UFOVP1182_39</name>
    <name evidence="4" type="ORF">UFOVP1632_3</name>
    <name evidence="1" type="ORF">UFOVP530_21</name>
</gene>
<dbReference type="EMBL" id="LR797498">
    <property type="protein sequence ID" value="CAB4220339.1"/>
    <property type="molecule type" value="Genomic_DNA"/>
</dbReference>
<name>A0A6J5MRY9_9CAUD</name>
<evidence type="ECO:0000313" key="2">
    <source>
        <dbReference type="EMBL" id="CAB4178939.1"/>
    </source>
</evidence>
<organism evidence="1">
    <name type="scientific">uncultured Caudovirales phage</name>
    <dbReference type="NCBI Taxonomy" id="2100421"/>
    <lineage>
        <taxon>Viruses</taxon>
        <taxon>Duplodnaviria</taxon>
        <taxon>Heunggongvirae</taxon>
        <taxon>Uroviricota</taxon>
        <taxon>Caudoviricetes</taxon>
        <taxon>Peduoviridae</taxon>
        <taxon>Maltschvirus</taxon>
        <taxon>Maltschvirus maltsch</taxon>
    </lineage>
</organism>
<dbReference type="EMBL" id="LR796974">
    <property type="protein sequence ID" value="CAB4178939.1"/>
    <property type="molecule type" value="Genomic_DNA"/>
</dbReference>
<proteinExistence type="predicted"/>
<dbReference type="EMBL" id="LR797121">
    <property type="protein sequence ID" value="CAB4188507.1"/>
    <property type="molecule type" value="Genomic_DNA"/>
</dbReference>
<evidence type="ECO:0000313" key="3">
    <source>
        <dbReference type="EMBL" id="CAB4188507.1"/>
    </source>
</evidence>
<accession>A0A6J5MRY9</accession>
<reference evidence="1" key="1">
    <citation type="submission" date="2020-04" db="EMBL/GenBank/DDBJ databases">
        <authorList>
            <person name="Chiriac C."/>
            <person name="Salcher M."/>
            <person name="Ghai R."/>
            <person name="Kavagutti S V."/>
        </authorList>
    </citation>
    <scope>NUCLEOTIDE SEQUENCE</scope>
</reference>
<sequence length="570" mass="60029">MANVKITELTDIGTPASDDVLEIVDISTNTSKKVQVSALGGGATPTLQEVTTAGNETTDNIIKRIGDWTLQITDDGGGAPGSAPLITMNHDVYGPKGIYVPQGLQLNSVDELAVLSQMEILAERNNYIGFQVQNEDLVNIGNNLFTRLLFPTTSSIDQANISRDFVFPDKPDGFTYTLATTDDVGGATDLAYTPSPTNGIVTSSTGTDATLPLADATDAGLLKPADFTQLSTLATDLANINTDAVDKVTVKLALGISKGQAVYISSANGTNIIVSKASNTSEATSSKTLGLLATTGVTNDIVEVVTSGLLDGLDTSTATVGDPVWLGTSGNLIYGLASKPVAPAHLVYIGVVSRVHATVGEIFVRVQNGFELKEIHDVLITSVADNDILAYESSTSLWENKTASALGLATQTQVDLRTREILQDFTDYTTTGVLTEQIISNQAITANDMKINSWLNFIATLSRTGTTNATVAIYLSTTSNNIAGAVKIGTATITSTQSLPCFKRDYSINASSVLRGILFTANIVTDEIATQAQSTTTLTLGSAYYLITTVQLNNVADTVTQRAINLKSSK</sequence>